<evidence type="ECO:0000256" key="1">
    <source>
        <dbReference type="ARBA" id="ARBA00022723"/>
    </source>
</evidence>
<gene>
    <name evidence="6" type="ORF">RCL2_000189600</name>
    <name evidence="5" type="ORF">RclHR1_10710005</name>
</gene>
<dbReference type="Pfam" id="PF13695">
    <property type="entry name" value="Zn_ribbon_3CxxC"/>
    <property type="match status" value="1"/>
</dbReference>
<sequence length="255" mass="30990">MSEENNFSYNSKEVTVKWGKSWDEKRNENTEKELSLQIPIIRIHNRIEEREEQQQIIDIIRHLIENNYYIVYGHWSCEMKHEWQIQYTNILETFRKYLKIPRIIYSFFWKRCEECNKTNGTGKMNLISSFRLPCPSNNSNKDSTVEIIRHLEWNNHYRVFGNWKCLNCQNRWRSAYTWISLKKFVEKKHLVQGDFYMQECKKCKLNYNDSCIISNYKPLELSESEKPHIRDLCAKCQHGATCRHQSEFRSEYFSI</sequence>
<dbReference type="OrthoDB" id="2361746at2759"/>
<accession>A0A2Z6QV49</accession>
<evidence type="ECO:0000313" key="7">
    <source>
        <dbReference type="Proteomes" id="UP000247702"/>
    </source>
</evidence>
<proteinExistence type="predicted"/>
<evidence type="ECO:0000259" key="4">
    <source>
        <dbReference type="SMART" id="SM01328"/>
    </source>
</evidence>
<keyword evidence="2" id="KW-0863">Zinc-finger</keyword>
<dbReference type="AlphaFoldDB" id="A0A2Z6QV49"/>
<dbReference type="EMBL" id="BLAL01000012">
    <property type="protein sequence ID" value="GES74415.1"/>
    <property type="molecule type" value="Genomic_DNA"/>
</dbReference>
<dbReference type="SMART" id="SM01328">
    <property type="entry name" value="zf-3CxxC"/>
    <property type="match status" value="1"/>
</dbReference>
<reference evidence="5 7" key="1">
    <citation type="submission" date="2017-11" db="EMBL/GenBank/DDBJ databases">
        <title>The genome of Rhizophagus clarus HR1 reveals common genetic basis of auxotrophy among arbuscular mycorrhizal fungi.</title>
        <authorList>
            <person name="Kobayashi Y."/>
        </authorList>
    </citation>
    <scope>NUCLEOTIDE SEQUENCE [LARGE SCALE GENOMIC DNA]</scope>
    <source>
        <strain evidence="5 7">HR1</strain>
    </source>
</reference>
<dbReference type="Proteomes" id="UP000247702">
    <property type="component" value="Unassembled WGS sequence"/>
</dbReference>
<protein>
    <recommendedName>
        <fullName evidence="4">3CxxC-type domain-containing protein</fullName>
    </recommendedName>
</protein>
<keyword evidence="3" id="KW-0862">Zinc</keyword>
<evidence type="ECO:0000313" key="6">
    <source>
        <dbReference type="EMBL" id="GES74415.1"/>
    </source>
</evidence>
<keyword evidence="7" id="KW-1185">Reference proteome</keyword>
<name>A0A2Z6QV49_9GLOM</name>
<feature type="domain" description="3CxxC-type" evidence="4">
    <location>
        <begin position="158"/>
        <end position="239"/>
    </location>
</feature>
<organism evidence="5 7">
    <name type="scientific">Rhizophagus clarus</name>
    <dbReference type="NCBI Taxonomy" id="94130"/>
    <lineage>
        <taxon>Eukaryota</taxon>
        <taxon>Fungi</taxon>
        <taxon>Fungi incertae sedis</taxon>
        <taxon>Mucoromycota</taxon>
        <taxon>Glomeromycotina</taxon>
        <taxon>Glomeromycetes</taxon>
        <taxon>Glomerales</taxon>
        <taxon>Glomeraceae</taxon>
        <taxon>Rhizophagus</taxon>
    </lineage>
</organism>
<dbReference type="InterPro" id="IPR027377">
    <property type="entry name" value="ZAR1/RTP1-5-like_Znf-3CxxC"/>
</dbReference>
<comment type="caution">
    <text evidence="5">The sequence shown here is derived from an EMBL/GenBank/DDBJ whole genome shotgun (WGS) entry which is preliminary data.</text>
</comment>
<evidence type="ECO:0000256" key="3">
    <source>
        <dbReference type="ARBA" id="ARBA00022833"/>
    </source>
</evidence>
<evidence type="ECO:0000313" key="5">
    <source>
        <dbReference type="EMBL" id="GBB84086.1"/>
    </source>
</evidence>
<dbReference type="GO" id="GO:0008270">
    <property type="term" value="F:zinc ion binding"/>
    <property type="evidence" value="ECO:0007669"/>
    <property type="project" value="UniProtKB-KW"/>
</dbReference>
<dbReference type="Proteomes" id="UP000615446">
    <property type="component" value="Unassembled WGS sequence"/>
</dbReference>
<reference evidence="6" key="2">
    <citation type="submission" date="2019-10" db="EMBL/GenBank/DDBJ databases">
        <title>Conservation and host-specific expression of non-tandemly repeated heterogenous ribosome RNA gene in arbuscular mycorrhizal fungi.</title>
        <authorList>
            <person name="Maeda T."/>
            <person name="Kobayashi Y."/>
            <person name="Nakagawa T."/>
            <person name="Ezawa T."/>
            <person name="Yamaguchi K."/>
            <person name="Bino T."/>
            <person name="Nishimoto Y."/>
            <person name="Shigenobu S."/>
            <person name="Kawaguchi M."/>
        </authorList>
    </citation>
    <scope>NUCLEOTIDE SEQUENCE</scope>
    <source>
        <strain evidence="6">HR1</strain>
    </source>
</reference>
<keyword evidence="1" id="KW-0479">Metal-binding</keyword>
<dbReference type="EMBL" id="BEXD01000082">
    <property type="protein sequence ID" value="GBB84086.1"/>
    <property type="molecule type" value="Genomic_DNA"/>
</dbReference>
<evidence type="ECO:0000256" key="2">
    <source>
        <dbReference type="ARBA" id="ARBA00022771"/>
    </source>
</evidence>